<protein>
    <submittedName>
        <fullName evidence="3">Uncharacterized protein</fullName>
    </submittedName>
</protein>
<evidence type="ECO:0000313" key="3">
    <source>
        <dbReference type="EMBL" id="MBB5058878.1"/>
    </source>
</evidence>
<name>A0A7W8E4B6_9BACT</name>
<dbReference type="Proteomes" id="UP000540989">
    <property type="component" value="Unassembled WGS sequence"/>
</dbReference>
<feature type="compositionally biased region" description="Polar residues" evidence="1">
    <location>
        <begin position="46"/>
        <end position="62"/>
    </location>
</feature>
<evidence type="ECO:0000313" key="4">
    <source>
        <dbReference type="Proteomes" id="UP000540989"/>
    </source>
</evidence>
<dbReference type="EMBL" id="JACHIP010000005">
    <property type="protein sequence ID" value="MBB5058878.1"/>
    <property type="molecule type" value="Genomic_DNA"/>
</dbReference>
<feature type="signal peptide" evidence="2">
    <location>
        <begin position="1"/>
        <end position="23"/>
    </location>
</feature>
<organism evidence="3 4">
    <name type="scientific">Granulicella aggregans</name>
    <dbReference type="NCBI Taxonomy" id="474949"/>
    <lineage>
        <taxon>Bacteria</taxon>
        <taxon>Pseudomonadati</taxon>
        <taxon>Acidobacteriota</taxon>
        <taxon>Terriglobia</taxon>
        <taxon>Terriglobales</taxon>
        <taxon>Acidobacteriaceae</taxon>
        <taxon>Granulicella</taxon>
    </lineage>
</organism>
<evidence type="ECO:0000256" key="1">
    <source>
        <dbReference type="SAM" id="MobiDB-lite"/>
    </source>
</evidence>
<gene>
    <name evidence="3" type="ORF">HDF16_003601</name>
</gene>
<evidence type="ECO:0000256" key="2">
    <source>
        <dbReference type="SAM" id="SignalP"/>
    </source>
</evidence>
<feature type="region of interest" description="Disordered" evidence="1">
    <location>
        <begin position="36"/>
        <end position="62"/>
    </location>
</feature>
<proteinExistence type="predicted"/>
<keyword evidence="2" id="KW-0732">Signal</keyword>
<reference evidence="3 4" key="1">
    <citation type="submission" date="2020-08" db="EMBL/GenBank/DDBJ databases">
        <title>Genomic Encyclopedia of Type Strains, Phase IV (KMG-V): Genome sequencing to study the core and pangenomes of soil and plant-associated prokaryotes.</title>
        <authorList>
            <person name="Whitman W."/>
        </authorList>
    </citation>
    <scope>NUCLEOTIDE SEQUENCE [LARGE SCALE GENOMIC DNA]</scope>
    <source>
        <strain evidence="3 4">M8UP14</strain>
    </source>
</reference>
<sequence>MYSKLRNLTMPSLFLAAISFSAAALGQQIAQTLPNAPDFPAATEPAYSTSAGPSDETTVQQDQTPIQAATTPAHPAHQDGQTKRILGIIPNFRSVSANQHLPPQSIKEKFITASQDSFDYSSIVVPALLAGYNQARNQTPEFHQGAVGYGRYLWHSTLDQTSENYFVEFIVPAIAHEDTRYYTLGDGGFSKRALYAIKHVVITRDDAGKDVFNAGEVLGSGMAAALSNAYYPSPERTFGNTAEQWGTSVGIDAFTFAFREFWPDINHKLFHGSKE</sequence>
<keyword evidence="4" id="KW-1185">Reference proteome</keyword>
<comment type="caution">
    <text evidence="3">The sequence shown here is derived from an EMBL/GenBank/DDBJ whole genome shotgun (WGS) entry which is preliminary data.</text>
</comment>
<accession>A0A7W8E4B6</accession>
<dbReference type="AlphaFoldDB" id="A0A7W8E4B6"/>
<dbReference type="RefSeq" id="WP_184219397.1">
    <property type="nucleotide sequence ID" value="NZ_JACHIP010000005.1"/>
</dbReference>
<feature type="chain" id="PRO_5030815950" evidence="2">
    <location>
        <begin position="24"/>
        <end position="275"/>
    </location>
</feature>